<accession>A0A8H3TNB6</accession>
<dbReference type="EMBL" id="BLZA01000007">
    <property type="protein sequence ID" value="GHJ84301.1"/>
    <property type="molecule type" value="Genomic_DNA"/>
</dbReference>
<evidence type="ECO:0000256" key="8">
    <source>
        <dbReference type="ARBA" id="ARBA00037801"/>
    </source>
</evidence>
<dbReference type="PANTHER" id="PTHR12791">
    <property type="entry name" value="GOLGI SNARE BET1-RELATED"/>
    <property type="match status" value="1"/>
</dbReference>
<dbReference type="Gene3D" id="1.20.5.110">
    <property type="match status" value="1"/>
</dbReference>
<comment type="caution">
    <text evidence="12">The sequence shown here is derived from an EMBL/GenBank/DDBJ whole genome shotgun (WGS) entry which is preliminary data.</text>
</comment>
<feature type="region of interest" description="Disordered" evidence="10">
    <location>
        <begin position="101"/>
        <end position="151"/>
    </location>
</feature>
<dbReference type="OrthoDB" id="546861at2759"/>
<evidence type="ECO:0000313" key="13">
    <source>
        <dbReference type="Proteomes" id="UP000620104"/>
    </source>
</evidence>
<proteinExistence type="inferred from homology"/>
<feature type="coiled-coil region" evidence="9">
    <location>
        <begin position="6"/>
        <end position="71"/>
    </location>
</feature>
<keyword evidence="7" id="KW-0472">Membrane</keyword>
<evidence type="ECO:0000256" key="2">
    <source>
        <dbReference type="ARBA" id="ARBA00022448"/>
    </source>
</evidence>
<dbReference type="AlphaFoldDB" id="A0A8H3TNB6"/>
<protein>
    <recommendedName>
        <fullName evidence="11">t-SNARE coiled-coil homology domain-containing protein</fullName>
    </recommendedName>
</protein>
<reference evidence="12" key="1">
    <citation type="submission" date="2020-07" db="EMBL/GenBank/DDBJ databases">
        <title>Draft Genome Sequence of a Deep-Sea Yeast, Naganishia (Cryptococcus) liquefaciens strain N6.</title>
        <authorList>
            <person name="Han Y.W."/>
            <person name="Kajitani R."/>
            <person name="Morimoto H."/>
            <person name="Parhat M."/>
            <person name="Tsubouchi H."/>
            <person name="Bakenova O."/>
            <person name="Ogata M."/>
            <person name="Argunhan B."/>
            <person name="Aoki R."/>
            <person name="Kajiwara S."/>
            <person name="Itoh T."/>
            <person name="Iwasaki H."/>
        </authorList>
    </citation>
    <scope>NUCLEOTIDE SEQUENCE</scope>
    <source>
        <strain evidence="12">N6</strain>
    </source>
</reference>
<dbReference type="InterPro" id="IPR015260">
    <property type="entry name" value="Syntaxin-6/10/61_N"/>
</dbReference>
<evidence type="ECO:0000256" key="3">
    <source>
        <dbReference type="ARBA" id="ARBA00022692"/>
    </source>
</evidence>
<dbReference type="CDD" id="cd15851">
    <property type="entry name" value="SNARE_Syntaxin6"/>
    <property type="match status" value="1"/>
</dbReference>
<evidence type="ECO:0000259" key="11">
    <source>
        <dbReference type="PROSITE" id="PS50192"/>
    </source>
</evidence>
<comment type="similarity">
    <text evidence="1">Belongs to the syntaxin family.</text>
</comment>
<feature type="region of interest" description="Disordered" evidence="10">
    <location>
        <begin position="237"/>
        <end position="259"/>
    </location>
</feature>
<dbReference type="PROSITE" id="PS50192">
    <property type="entry name" value="T_SNARE"/>
    <property type="match status" value="1"/>
</dbReference>
<sequence length="259" mass="29108">MSRDPYLDVKREVENAQSQARELYNSYLRLTSTSNNQRVIGDARQDLETSLGLLEVDIEDMEDSVKAVEESGSRWGLSHGEVERRRRTLESIKADVKKMRNTISEGQSPISASVHLNGKHRGSDPFSDVELGQTGASSTRKGNNGAAYSDDPYAERRSDELEEYEMQQQQIMLQQQDTAVYRISNTLTTLAQQAGLIGQEVMVQNEMLDDLSTRVDATDNRLTRANKRMQQFIRQNEAYTGRHPPQEGHCGESGAALKP</sequence>
<keyword evidence="4" id="KW-0653">Protein transport</keyword>
<dbReference type="Gene3D" id="1.20.58.90">
    <property type="match status" value="1"/>
</dbReference>
<dbReference type="SUPFAM" id="SSF58038">
    <property type="entry name" value="SNARE fusion complex"/>
    <property type="match status" value="1"/>
</dbReference>
<dbReference type="Proteomes" id="UP000620104">
    <property type="component" value="Unassembled WGS sequence"/>
</dbReference>
<feature type="compositionally biased region" description="Polar residues" evidence="10">
    <location>
        <begin position="101"/>
        <end position="111"/>
    </location>
</feature>
<comment type="subcellular location">
    <subcellularLocation>
        <location evidence="8">Golgi apparatus</location>
        <location evidence="8">trans-Golgi network membrane</location>
        <topology evidence="8">Single-pass type IV membrane protein</topology>
    </subcellularLocation>
</comment>
<dbReference type="InterPro" id="IPR010989">
    <property type="entry name" value="SNARE"/>
</dbReference>
<dbReference type="CDD" id="cd21442">
    <property type="entry name" value="SNARE_NTD_STX6-like"/>
    <property type="match status" value="1"/>
</dbReference>
<evidence type="ECO:0000256" key="10">
    <source>
        <dbReference type="SAM" id="MobiDB-lite"/>
    </source>
</evidence>
<dbReference type="GO" id="GO:0005794">
    <property type="term" value="C:Golgi apparatus"/>
    <property type="evidence" value="ECO:0007669"/>
    <property type="project" value="UniProtKB-SubCell"/>
</dbReference>
<gene>
    <name evidence="12" type="ORF">NliqN6_0703</name>
</gene>
<dbReference type="GO" id="GO:0016020">
    <property type="term" value="C:membrane"/>
    <property type="evidence" value="ECO:0007669"/>
    <property type="project" value="InterPro"/>
</dbReference>
<dbReference type="GO" id="GO:0015031">
    <property type="term" value="P:protein transport"/>
    <property type="evidence" value="ECO:0007669"/>
    <property type="project" value="UniProtKB-KW"/>
</dbReference>
<organism evidence="12 13">
    <name type="scientific">Naganishia liquefaciens</name>
    <dbReference type="NCBI Taxonomy" id="104408"/>
    <lineage>
        <taxon>Eukaryota</taxon>
        <taxon>Fungi</taxon>
        <taxon>Dikarya</taxon>
        <taxon>Basidiomycota</taxon>
        <taxon>Agaricomycotina</taxon>
        <taxon>Tremellomycetes</taxon>
        <taxon>Filobasidiales</taxon>
        <taxon>Filobasidiaceae</taxon>
        <taxon>Naganishia</taxon>
    </lineage>
</organism>
<keyword evidence="3" id="KW-0812">Transmembrane</keyword>
<feature type="domain" description="T-SNARE coiled-coil homology" evidence="11">
    <location>
        <begin position="170"/>
        <end position="232"/>
    </location>
</feature>
<evidence type="ECO:0000256" key="4">
    <source>
        <dbReference type="ARBA" id="ARBA00022927"/>
    </source>
</evidence>
<keyword evidence="2" id="KW-0813">Transport</keyword>
<keyword evidence="6" id="KW-0333">Golgi apparatus</keyword>
<dbReference type="GO" id="GO:0048193">
    <property type="term" value="P:Golgi vesicle transport"/>
    <property type="evidence" value="ECO:0007669"/>
    <property type="project" value="InterPro"/>
</dbReference>
<keyword evidence="9" id="KW-0175">Coiled coil</keyword>
<evidence type="ECO:0000256" key="6">
    <source>
        <dbReference type="ARBA" id="ARBA00023034"/>
    </source>
</evidence>
<evidence type="ECO:0000256" key="9">
    <source>
        <dbReference type="SAM" id="Coils"/>
    </source>
</evidence>
<feature type="coiled-coil region" evidence="9">
    <location>
        <begin position="208"/>
        <end position="235"/>
    </location>
</feature>
<name>A0A8H3TNB6_9TREE</name>
<evidence type="ECO:0000256" key="5">
    <source>
        <dbReference type="ARBA" id="ARBA00022989"/>
    </source>
</evidence>
<evidence type="ECO:0000256" key="7">
    <source>
        <dbReference type="ARBA" id="ARBA00023136"/>
    </source>
</evidence>
<dbReference type="SMART" id="SM00397">
    <property type="entry name" value="t_SNARE"/>
    <property type="match status" value="1"/>
</dbReference>
<dbReference type="InterPro" id="IPR000727">
    <property type="entry name" value="T_SNARE_dom"/>
</dbReference>
<dbReference type="SUPFAM" id="SSF47661">
    <property type="entry name" value="t-snare proteins"/>
    <property type="match status" value="1"/>
</dbReference>
<dbReference type="Pfam" id="PF09177">
    <property type="entry name" value="STX6_10_61_N"/>
    <property type="match status" value="1"/>
</dbReference>
<evidence type="ECO:0000313" key="12">
    <source>
        <dbReference type="EMBL" id="GHJ84301.1"/>
    </source>
</evidence>
<keyword evidence="13" id="KW-1185">Reference proteome</keyword>
<keyword evidence="5" id="KW-1133">Transmembrane helix</keyword>
<evidence type="ECO:0000256" key="1">
    <source>
        <dbReference type="ARBA" id="ARBA00009063"/>
    </source>
</evidence>
<dbReference type="FunFam" id="1.20.58.90:FF:000004">
    <property type="entry name" value="Syntaxin 10"/>
    <property type="match status" value="1"/>
</dbReference>